<proteinExistence type="predicted"/>
<dbReference type="SUPFAM" id="SSF46785">
    <property type="entry name" value="Winged helix' DNA-binding domain"/>
    <property type="match status" value="1"/>
</dbReference>
<dbReference type="PRINTS" id="PR00035">
    <property type="entry name" value="HTHGNTR"/>
</dbReference>
<dbReference type="Gene3D" id="1.20.120.530">
    <property type="entry name" value="GntR ligand-binding domain-like"/>
    <property type="match status" value="1"/>
</dbReference>
<keyword evidence="1" id="KW-0805">Transcription regulation</keyword>
<accession>A0ABU5E9P7</accession>
<sequence length="248" mass="27624">MAKIGAESLEPSRAFHAGEPIAPIDNGKGSPWIAGQLRQAILDGMYKFGEKLPAERQLAEVYGASRTTVRLALDQLETEKLLARRVGSGTFVSYRAAAETASIAEITSPLELIEVRLAIEPYMTRLAVLNATSRDLEKLDEACRYAEGAGSDPAKFTDWDTAFHVRIAEAAHNPLMLWLYQQVSEIRTHTQWSAMRDKILTNERITEYNHQHRALYAAIRSRDVEGAMAMVTSHLHYARRQLMGAEGA</sequence>
<dbReference type="InterPro" id="IPR000524">
    <property type="entry name" value="Tscrpt_reg_HTH_GntR"/>
</dbReference>
<evidence type="ECO:0000313" key="5">
    <source>
        <dbReference type="EMBL" id="MDY0882959.1"/>
    </source>
</evidence>
<keyword evidence="3" id="KW-0804">Transcription</keyword>
<organism evidence="5 6">
    <name type="scientific">Dongia soli</name>
    <dbReference type="NCBI Taxonomy" id="600628"/>
    <lineage>
        <taxon>Bacteria</taxon>
        <taxon>Pseudomonadati</taxon>
        <taxon>Pseudomonadota</taxon>
        <taxon>Alphaproteobacteria</taxon>
        <taxon>Rhodospirillales</taxon>
        <taxon>Dongiaceae</taxon>
        <taxon>Dongia</taxon>
    </lineage>
</organism>
<comment type="caution">
    <text evidence="5">The sequence shown here is derived from an EMBL/GenBank/DDBJ whole genome shotgun (WGS) entry which is preliminary data.</text>
</comment>
<dbReference type="PROSITE" id="PS50949">
    <property type="entry name" value="HTH_GNTR"/>
    <property type="match status" value="1"/>
</dbReference>
<dbReference type="SMART" id="SM00345">
    <property type="entry name" value="HTH_GNTR"/>
    <property type="match status" value="1"/>
</dbReference>
<evidence type="ECO:0000313" key="6">
    <source>
        <dbReference type="Proteomes" id="UP001279642"/>
    </source>
</evidence>
<dbReference type="InterPro" id="IPR036390">
    <property type="entry name" value="WH_DNA-bd_sf"/>
</dbReference>
<evidence type="ECO:0000256" key="2">
    <source>
        <dbReference type="ARBA" id="ARBA00023125"/>
    </source>
</evidence>
<dbReference type="SMART" id="SM00895">
    <property type="entry name" value="FCD"/>
    <property type="match status" value="1"/>
</dbReference>
<dbReference type="CDD" id="cd07377">
    <property type="entry name" value="WHTH_GntR"/>
    <property type="match status" value="1"/>
</dbReference>
<dbReference type="Pfam" id="PF07729">
    <property type="entry name" value="FCD"/>
    <property type="match status" value="1"/>
</dbReference>
<dbReference type="PANTHER" id="PTHR43537:SF5">
    <property type="entry name" value="UXU OPERON TRANSCRIPTIONAL REGULATOR"/>
    <property type="match status" value="1"/>
</dbReference>
<name>A0ABU5E9P7_9PROT</name>
<feature type="domain" description="HTH gntR-type" evidence="4">
    <location>
        <begin position="27"/>
        <end position="95"/>
    </location>
</feature>
<dbReference type="Pfam" id="PF00392">
    <property type="entry name" value="GntR"/>
    <property type="match status" value="1"/>
</dbReference>
<reference evidence="5 6" key="1">
    <citation type="journal article" date="2016" name="Antonie Van Leeuwenhoek">
        <title>Dongia soli sp. nov., isolated from soil from Dokdo, Korea.</title>
        <authorList>
            <person name="Kim D.U."/>
            <person name="Lee H."/>
            <person name="Kim H."/>
            <person name="Kim S.G."/>
            <person name="Ka J.O."/>
        </authorList>
    </citation>
    <scope>NUCLEOTIDE SEQUENCE [LARGE SCALE GENOMIC DNA]</scope>
    <source>
        <strain evidence="5 6">D78</strain>
    </source>
</reference>
<dbReference type="SUPFAM" id="SSF48008">
    <property type="entry name" value="GntR ligand-binding domain-like"/>
    <property type="match status" value="1"/>
</dbReference>
<dbReference type="Proteomes" id="UP001279642">
    <property type="component" value="Unassembled WGS sequence"/>
</dbReference>
<evidence type="ECO:0000256" key="3">
    <source>
        <dbReference type="ARBA" id="ARBA00023163"/>
    </source>
</evidence>
<keyword evidence="6" id="KW-1185">Reference proteome</keyword>
<dbReference type="InterPro" id="IPR011711">
    <property type="entry name" value="GntR_C"/>
</dbReference>
<dbReference type="PANTHER" id="PTHR43537">
    <property type="entry name" value="TRANSCRIPTIONAL REGULATOR, GNTR FAMILY"/>
    <property type="match status" value="1"/>
</dbReference>
<dbReference type="RefSeq" id="WP_320508015.1">
    <property type="nucleotide sequence ID" value="NZ_JAXCLW010000002.1"/>
</dbReference>
<evidence type="ECO:0000259" key="4">
    <source>
        <dbReference type="PROSITE" id="PS50949"/>
    </source>
</evidence>
<dbReference type="InterPro" id="IPR036388">
    <property type="entry name" value="WH-like_DNA-bd_sf"/>
</dbReference>
<protein>
    <submittedName>
        <fullName evidence="5">FadR/GntR family transcriptional regulator</fullName>
    </submittedName>
</protein>
<evidence type="ECO:0000256" key="1">
    <source>
        <dbReference type="ARBA" id="ARBA00023015"/>
    </source>
</evidence>
<dbReference type="EMBL" id="JAXCLW010000002">
    <property type="protein sequence ID" value="MDY0882959.1"/>
    <property type="molecule type" value="Genomic_DNA"/>
</dbReference>
<gene>
    <name evidence="5" type="ORF">SMD27_08895</name>
</gene>
<dbReference type="InterPro" id="IPR008920">
    <property type="entry name" value="TF_FadR/GntR_C"/>
</dbReference>
<dbReference type="Gene3D" id="1.10.10.10">
    <property type="entry name" value="Winged helix-like DNA-binding domain superfamily/Winged helix DNA-binding domain"/>
    <property type="match status" value="1"/>
</dbReference>
<keyword evidence="2" id="KW-0238">DNA-binding</keyword>